<dbReference type="GeneID" id="14902983"/>
<reference evidence="3 4" key="1">
    <citation type="submission" date="2011-07" db="EMBL/GenBank/DDBJ databases">
        <authorList>
            <person name="Coyne R."/>
            <person name="Brami D."/>
            <person name="Johnson J."/>
            <person name="Hostetler J."/>
            <person name="Hannick L."/>
            <person name="Clark T."/>
            <person name="Cassidy-Hanley D."/>
            <person name="Inman J."/>
        </authorList>
    </citation>
    <scope>NUCLEOTIDE SEQUENCE [LARGE SCALE GENOMIC DNA]</scope>
    <source>
        <strain evidence="3 4">G5</strain>
    </source>
</reference>
<proteinExistence type="inferred from homology"/>
<dbReference type="InParanoid" id="G0R6G3"/>
<dbReference type="PRINTS" id="PR00721">
    <property type="entry name" value="STOMATIN"/>
</dbReference>
<dbReference type="SUPFAM" id="SSF117892">
    <property type="entry name" value="Band 7/SPFH domain"/>
    <property type="match status" value="1"/>
</dbReference>
<dbReference type="Pfam" id="PF01145">
    <property type="entry name" value="Band_7"/>
    <property type="match status" value="1"/>
</dbReference>
<dbReference type="InterPro" id="IPR001972">
    <property type="entry name" value="Stomatin_HflK_fam"/>
</dbReference>
<dbReference type="EMBL" id="GL984398">
    <property type="protein sequence ID" value="EGR26930.1"/>
    <property type="molecule type" value="Genomic_DNA"/>
</dbReference>
<accession>G0R6G3</accession>
<dbReference type="Gene3D" id="6.10.250.2090">
    <property type="match status" value="1"/>
</dbReference>
<comment type="similarity">
    <text evidence="1">Belongs to the band 7/mec-2 family.</text>
</comment>
<dbReference type="FunFam" id="3.30.479.30:FF:000004">
    <property type="entry name" value="Putative membrane protease family, stomatin"/>
    <property type="match status" value="1"/>
</dbReference>
<name>G0R6G3_ICHMU</name>
<dbReference type="InterPro" id="IPR043202">
    <property type="entry name" value="Band-7_stomatin-like"/>
</dbReference>
<evidence type="ECO:0000313" key="3">
    <source>
        <dbReference type="EMBL" id="EGR26930.1"/>
    </source>
</evidence>
<dbReference type="CDD" id="cd13437">
    <property type="entry name" value="SPFH_alloslipin"/>
    <property type="match status" value="1"/>
</dbReference>
<dbReference type="Proteomes" id="UP000008983">
    <property type="component" value="Unassembled WGS sequence"/>
</dbReference>
<evidence type="ECO:0000256" key="1">
    <source>
        <dbReference type="ARBA" id="ARBA00008164"/>
    </source>
</evidence>
<dbReference type="eggNOG" id="KOG2621">
    <property type="taxonomic scope" value="Eukaryota"/>
</dbReference>
<dbReference type="AlphaFoldDB" id="G0R6G3"/>
<dbReference type="PANTHER" id="PTHR10264">
    <property type="entry name" value="BAND 7 PROTEIN-RELATED"/>
    <property type="match status" value="1"/>
</dbReference>
<dbReference type="OrthoDB" id="283711at2759"/>
<dbReference type="SMART" id="SM00244">
    <property type="entry name" value="PHB"/>
    <property type="match status" value="1"/>
</dbReference>
<feature type="domain" description="Band 7" evidence="2">
    <location>
        <begin position="51"/>
        <end position="208"/>
    </location>
</feature>
<gene>
    <name evidence="3" type="ORF">IMG5_204420</name>
</gene>
<dbReference type="InterPro" id="IPR001107">
    <property type="entry name" value="Band_7"/>
</dbReference>
<dbReference type="OMA" id="MFQVTDP"/>
<dbReference type="GO" id="GO:0005886">
    <property type="term" value="C:plasma membrane"/>
    <property type="evidence" value="ECO:0007669"/>
    <property type="project" value="InterPro"/>
</dbReference>
<organism evidence="3 4">
    <name type="scientific">Ichthyophthirius multifiliis</name>
    <name type="common">White spot disease agent</name>
    <name type="synonym">Ich</name>
    <dbReference type="NCBI Taxonomy" id="5932"/>
    <lineage>
        <taxon>Eukaryota</taxon>
        <taxon>Sar</taxon>
        <taxon>Alveolata</taxon>
        <taxon>Ciliophora</taxon>
        <taxon>Intramacronucleata</taxon>
        <taxon>Oligohymenophorea</taxon>
        <taxon>Hymenostomatida</taxon>
        <taxon>Ophryoglenina</taxon>
        <taxon>Ichthyophthirius</taxon>
    </lineage>
</organism>
<evidence type="ECO:0000259" key="2">
    <source>
        <dbReference type="SMART" id="SM00244"/>
    </source>
</evidence>
<protein>
    <submittedName>
        <fullName evidence="3">Spfh domain band 7 family protein</fullName>
    </submittedName>
</protein>
<dbReference type="GO" id="GO:0098552">
    <property type="term" value="C:side of membrane"/>
    <property type="evidence" value="ECO:0007669"/>
    <property type="project" value="UniProtKB-ARBA"/>
</dbReference>
<sequence length="284" mass="32586">MGDKPLHLDIPQNMEIDSDMSCYAKYQQKLGDFCGFFRTWIPCLFCCCLDYPYQQIQQSSNGILSRFGKYVKTLNAGLHYVNPCTDTLQSIDMRLQVIDLNKQSILTKDNVIVAIDAAVYYRIVEPRLSTFRVENIVLAISQLTYSILKNTCGKFILQDLFEKRAEIATDLREQIDKYTDDWGVHIDNIYMKDIQLNEDLQQSLSSAARERRQAESKLILAKADVEAAKLMKQASDQLNSKAAMQIRYLETIKTISQHGARVIFLPQDSDAERQRHRITQGLIA</sequence>
<dbReference type="InterPro" id="IPR036013">
    <property type="entry name" value="Band_7/SPFH_dom_sf"/>
</dbReference>
<keyword evidence="4" id="KW-1185">Reference proteome</keyword>
<dbReference type="STRING" id="857967.G0R6G3"/>
<evidence type="ECO:0000313" key="4">
    <source>
        <dbReference type="Proteomes" id="UP000008983"/>
    </source>
</evidence>
<dbReference type="PANTHER" id="PTHR10264:SF19">
    <property type="entry name" value="AT06885P-RELATED"/>
    <property type="match status" value="1"/>
</dbReference>
<dbReference type="RefSeq" id="XP_004023814.1">
    <property type="nucleotide sequence ID" value="XM_004023765.1"/>
</dbReference>
<dbReference type="Gene3D" id="3.30.479.30">
    <property type="entry name" value="Band 7 domain"/>
    <property type="match status" value="1"/>
</dbReference>